<evidence type="ECO:0008006" key="3">
    <source>
        <dbReference type="Google" id="ProtNLM"/>
    </source>
</evidence>
<organism evidence="2">
    <name type="scientific">marine metagenome</name>
    <dbReference type="NCBI Taxonomy" id="408172"/>
    <lineage>
        <taxon>unclassified sequences</taxon>
        <taxon>metagenomes</taxon>
        <taxon>ecological metagenomes</taxon>
    </lineage>
</organism>
<dbReference type="InterPro" id="IPR053715">
    <property type="entry name" value="GH4_Enzyme_sf"/>
</dbReference>
<dbReference type="Gene3D" id="3.90.1820.10">
    <property type="entry name" value="AglA-like glucosidase"/>
    <property type="match status" value="1"/>
</dbReference>
<reference evidence="2" key="1">
    <citation type="submission" date="2018-05" db="EMBL/GenBank/DDBJ databases">
        <authorList>
            <person name="Lanie J.A."/>
            <person name="Ng W.-L."/>
            <person name="Kazmierczak K.M."/>
            <person name="Andrzejewski T.M."/>
            <person name="Davidsen T.M."/>
            <person name="Wayne K.J."/>
            <person name="Tettelin H."/>
            <person name="Glass J.I."/>
            <person name="Rusch D."/>
            <person name="Podicherti R."/>
            <person name="Tsui H.-C.T."/>
            <person name="Winkler M.E."/>
        </authorList>
    </citation>
    <scope>NUCLEOTIDE SEQUENCE</scope>
</reference>
<keyword evidence="1" id="KW-0520">NAD</keyword>
<evidence type="ECO:0000313" key="2">
    <source>
        <dbReference type="EMBL" id="SVC08100.1"/>
    </source>
</evidence>
<accession>A0A382J7Q5</accession>
<dbReference type="EMBL" id="UINC01072454">
    <property type="protein sequence ID" value="SVC08100.1"/>
    <property type="molecule type" value="Genomic_DNA"/>
</dbReference>
<name>A0A382J7Q5_9ZZZZ</name>
<sequence length="136" mass="14783">MPIKVAVIGAGSIGFTRRLMRDILSVPELADSAFAFHDLNKHNLDMIAQLAARDIEANALPAKLSATTNRRRALDGADYVLNTTRIGGLKAFAHDIDIPLKYGIDQCVGDTLCAGGIMYGQRNIPQVLAFCKDIRE</sequence>
<dbReference type="PANTHER" id="PTHR32092">
    <property type="entry name" value="6-PHOSPHO-BETA-GLUCOSIDASE-RELATED"/>
    <property type="match status" value="1"/>
</dbReference>
<protein>
    <recommendedName>
        <fullName evidence="3">Glycosyl hydrolase family 4 C-terminal domain-containing protein</fullName>
    </recommendedName>
</protein>
<dbReference type="Pfam" id="PF02056">
    <property type="entry name" value="Glyco_hydro_4"/>
    <property type="match status" value="1"/>
</dbReference>
<evidence type="ECO:0000256" key="1">
    <source>
        <dbReference type="ARBA" id="ARBA00023027"/>
    </source>
</evidence>
<dbReference type="GO" id="GO:0005975">
    <property type="term" value="P:carbohydrate metabolic process"/>
    <property type="evidence" value="ECO:0007669"/>
    <property type="project" value="InterPro"/>
</dbReference>
<dbReference type="AlphaFoldDB" id="A0A382J7Q5"/>
<dbReference type="InterPro" id="IPR001088">
    <property type="entry name" value="Glyco_hydro_4"/>
</dbReference>
<dbReference type="InterPro" id="IPR036291">
    <property type="entry name" value="NAD(P)-bd_dom_sf"/>
</dbReference>
<dbReference type="SUPFAM" id="SSF51735">
    <property type="entry name" value="NAD(P)-binding Rossmann-fold domains"/>
    <property type="match status" value="1"/>
</dbReference>
<dbReference type="GO" id="GO:0004553">
    <property type="term" value="F:hydrolase activity, hydrolyzing O-glycosyl compounds"/>
    <property type="evidence" value="ECO:0007669"/>
    <property type="project" value="InterPro"/>
</dbReference>
<gene>
    <name evidence="2" type="ORF">METZ01_LOCUS260954</name>
</gene>
<feature type="non-terminal residue" evidence="2">
    <location>
        <position position="136"/>
    </location>
</feature>
<dbReference type="PRINTS" id="PR00732">
    <property type="entry name" value="GLHYDRLASE4"/>
</dbReference>
<proteinExistence type="predicted"/>